<dbReference type="Gene3D" id="2.60.120.260">
    <property type="entry name" value="Galactose-binding domain-like"/>
    <property type="match status" value="2"/>
</dbReference>
<accession>D6X5Q0</accession>
<dbReference type="GO" id="GO:0030246">
    <property type="term" value="F:carbohydrate binding"/>
    <property type="evidence" value="ECO:0007669"/>
    <property type="project" value="InterPro"/>
</dbReference>
<feature type="signal peptide" evidence="2">
    <location>
        <begin position="1"/>
        <end position="22"/>
    </location>
</feature>
<organism evidence="4 5">
    <name type="scientific">Streptomyces pristinaespiralis (strain ATCC 25486 / DSM 40338 / CBS 914.69 / JCM 4507 / KCC S-0507 / NBRC 13074 / NRRL 2958 / 5647)</name>
    <dbReference type="NCBI Taxonomy" id="457429"/>
    <lineage>
        <taxon>Bacteria</taxon>
        <taxon>Bacillati</taxon>
        <taxon>Actinomycetota</taxon>
        <taxon>Actinomycetes</taxon>
        <taxon>Kitasatosporales</taxon>
        <taxon>Streptomycetaceae</taxon>
        <taxon>Streptomyces</taxon>
    </lineage>
</organism>
<dbReference type="Gene3D" id="2.70.98.10">
    <property type="match status" value="1"/>
</dbReference>
<dbReference type="GO" id="GO:0005975">
    <property type="term" value="P:carbohydrate metabolic process"/>
    <property type="evidence" value="ECO:0007669"/>
    <property type="project" value="UniProtKB-ARBA"/>
</dbReference>
<dbReference type="Pfam" id="PF21466">
    <property type="entry name" value="GH101_dom-5"/>
    <property type="match status" value="1"/>
</dbReference>
<name>D6X5Q0_STRE2</name>
<dbReference type="InterPro" id="IPR008979">
    <property type="entry name" value="Galactose-bd-like_sf"/>
</dbReference>
<feature type="compositionally biased region" description="Basic and acidic residues" evidence="1">
    <location>
        <begin position="1208"/>
        <end position="1217"/>
    </location>
</feature>
<feature type="domain" description="Glycosyl hydrolase family 98 putative carbohydrate-binding module" evidence="3">
    <location>
        <begin position="1132"/>
        <end position="1254"/>
    </location>
</feature>
<evidence type="ECO:0000313" key="5">
    <source>
        <dbReference type="Proteomes" id="UP000002805"/>
    </source>
</evidence>
<dbReference type="InterPro" id="IPR038637">
    <property type="entry name" value="NPCBM_sf"/>
</dbReference>
<dbReference type="InterPro" id="IPR025706">
    <property type="entry name" value="Endoa_GalNAc"/>
</dbReference>
<feature type="compositionally biased region" description="Gly residues" evidence="1">
    <location>
        <begin position="1383"/>
        <end position="1392"/>
    </location>
</feature>
<keyword evidence="5" id="KW-1185">Reference proteome</keyword>
<dbReference type="Gene3D" id="2.60.40.10">
    <property type="entry name" value="Immunoglobulins"/>
    <property type="match status" value="1"/>
</dbReference>
<dbReference type="Gene3D" id="3.20.20.80">
    <property type="entry name" value="Glycosidases"/>
    <property type="match status" value="1"/>
</dbReference>
<evidence type="ECO:0000259" key="3">
    <source>
        <dbReference type="SMART" id="SM00776"/>
    </source>
</evidence>
<dbReference type="Pfam" id="PF17974">
    <property type="entry name" value="GalBD_like"/>
    <property type="match status" value="1"/>
</dbReference>
<dbReference type="CDD" id="cd14244">
    <property type="entry name" value="GH_101_like"/>
    <property type="match status" value="1"/>
</dbReference>
<dbReference type="eggNOG" id="COG0366">
    <property type="taxonomic scope" value="Bacteria"/>
</dbReference>
<dbReference type="Pfam" id="PF08305">
    <property type="entry name" value="NPCBM"/>
    <property type="match status" value="1"/>
</dbReference>
<dbReference type="GO" id="GO:0033926">
    <property type="term" value="F:endo-alpha-N-acetylgalactosaminidase activity"/>
    <property type="evidence" value="ECO:0007669"/>
    <property type="project" value="InterPro"/>
</dbReference>
<keyword evidence="2" id="KW-0732">Signal</keyword>
<evidence type="ECO:0000256" key="2">
    <source>
        <dbReference type="SAM" id="SignalP"/>
    </source>
</evidence>
<feature type="compositionally biased region" description="Basic residues" evidence="1">
    <location>
        <begin position="1245"/>
        <end position="1271"/>
    </location>
</feature>
<dbReference type="HOGENOM" id="CLU_002413_1_1_11"/>
<dbReference type="SUPFAM" id="SSF49785">
    <property type="entry name" value="Galactose-binding domain-like"/>
    <property type="match status" value="1"/>
</dbReference>
<dbReference type="InterPro" id="IPR040502">
    <property type="entry name" value="GH101_dom-6"/>
</dbReference>
<feature type="region of interest" description="Disordered" evidence="1">
    <location>
        <begin position="1203"/>
        <end position="1275"/>
    </location>
</feature>
<dbReference type="Proteomes" id="UP000002805">
    <property type="component" value="Chromosome"/>
</dbReference>
<feature type="region of interest" description="Disordered" evidence="1">
    <location>
        <begin position="1148"/>
        <end position="1170"/>
    </location>
</feature>
<dbReference type="InterPro" id="IPR040633">
    <property type="entry name" value="Gal_mutarotas_3"/>
</dbReference>
<proteinExistence type="predicted"/>
<dbReference type="EMBL" id="CM000950">
    <property type="protein sequence ID" value="EFH30958.1"/>
    <property type="molecule type" value="Genomic_DNA"/>
</dbReference>
<dbReference type="Pfam" id="PF12905">
    <property type="entry name" value="Glyco_hydro_101"/>
    <property type="match status" value="1"/>
</dbReference>
<dbReference type="Pfam" id="PF10633">
    <property type="entry name" value="NPCBM_assoc"/>
    <property type="match status" value="1"/>
</dbReference>
<dbReference type="Gene3D" id="2.60.120.1060">
    <property type="entry name" value="NPCBM/NEW2 domain"/>
    <property type="match status" value="1"/>
</dbReference>
<dbReference type="InterPro" id="IPR018905">
    <property type="entry name" value="A-galactase_NEW3"/>
</dbReference>
<dbReference type="Pfam" id="PF17451">
    <property type="entry name" value="Glyco_hyd_101C"/>
    <property type="match status" value="1"/>
</dbReference>
<dbReference type="InterPro" id="IPR049314">
    <property type="entry name" value="GH101_dom-5"/>
</dbReference>
<dbReference type="InterPro" id="IPR013222">
    <property type="entry name" value="Glyco_hyd_98_carb-bd"/>
</dbReference>
<dbReference type="InterPro" id="IPR014718">
    <property type="entry name" value="GH-type_carb-bd"/>
</dbReference>
<dbReference type="InterPro" id="IPR013783">
    <property type="entry name" value="Ig-like_fold"/>
</dbReference>
<reference evidence="5" key="1">
    <citation type="submission" date="2008-02" db="EMBL/GenBank/DDBJ databases">
        <authorList>
            <consortium name="The Broad Institute Genome Sequencing Platform"/>
            <person name="Fischbach M."/>
            <person name="Ward D."/>
            <person name="Young S."/>
            <person name="Jaffe D."/>
            <person name="Gnerre S."/>
            <person name="Berlin A."/>
            <person name="Heiman D."/>
            <person name="Hepburn T."/>
            <person name="Sykes S."/>
            <person name="Alvarado L."/>
            <person name="Kodira C.D."/>
            <person name="Straight P."/>
            <person name="Clardy J."/>
            <person name="Hung D."/>
            <person name="Kolter R."/>
            <person name="Mekalanos J."/>
            <person name="Walker S."/>
            <person name="Walsh C.T."/>
            <person name="Lander E."/>
            <person name="Galagan J."/>
            <person name="Nusbaum C."/>
            <person name="Birren B."/>
        </authorList>
    </citation>
    <scope>NUCLEOTIDE SEQUENCE [LARGE SCALE GENOMIC DNA]</scope>
    <source>
        <strain evidence="5">ATCC 25486 / DSM 40338 / CBS 914.69 / JCM 4507 / NBRC 13074 / NRRL 2958 / 5647</strain>
    </source>
</reference>
<feature type="compositionally biased region" description="Basic and acidic residues" evidence="1">
    <location>
        <begin position="1368"/>
        <end position="1382"/>
    </location>
</feature>
<feature type="chain" id="PRO_5039418900" description="Glycosyl hydrolase family 98 putative carbohydrate-binding module domain-containing protein" evidence="2">
    <location>
        <begin position="23"/>
        <end position="1392"/>
    </location>
</feature>
<dbReference type="InterPro" id="IPR035364">
    <property type="entry name" value="Beta_sandwich_GH101"/>
</dbReference>
<evidence type="ECO:0000313" key="4">
    <source>
        <dbReference type="EMBL" id="EFH30958.1"/>
    </source>
</evidence>
<dbReference type="Pfam" id="PF18080">
    <property type="entry name" value="Gal_mutarotas_3"/>
    <property type="match status" value="1"/>
</dbReference>
<sequence length="1392" mass="149697">MPRRFRAAGALAAASCAVFALAGPAFPASPADGPGAVTAAGAGPVISSGALSVTVADDFPRVLSYTDRASGAVLLGSTAPVTEVTLNGKPYAVRPAGAPRVERSAAHYTLVFPALPGVEMDAVLAVSGRAVTFKVTAVRDTEAFRVGTIDIPGHDLVSVGSTERGAATAFTRLDPDSTRTADVFADVTAGTPAEAAPVGASYAIVNTGALAAAVESNSSYDRPSGPTGGDDARFWHQARKAADGSVRVGVWSGQWTYRGAGAPRPESGDGLPWAKVVVTPDANGDRKVDWQDGAVAFRTIGVTAPGSDATPERVVTHIPFNFASQATHPFLRTLDDVKRVSLATDGLGQLAVLKGYGAEGHDSAHPDYGGNYNERAGGLTDLNKLLEEGEKWGADFGVHVNATESYPEANAFDETLVDRTKPGWNWLNQSYYIDQRRDINSGDLARRFQQLRDETHRNLDFLYIDVYYTHGWIADKTIRAVQQQGWTVGTEWADKFERASLWSHWANDLDYGGATNKGLNSQIIRFIRNGEKDVWNNHPVLGQTALEDFEGWTGETDWNAFYDNIWQRDLPAKYLQHERITRWNGNDIRFTGGLRGTVEDGRRTFYDDGRKVLDGDRYLLPWAGGEKLYHYNKAGGTSSWAVDGNGTYTVYKLGDNGRVKAGIVRPEGGRITLTATAGQPYVLYPDRAPEQRDARWGEGGPVADPGFNDASLGAWAKDGGVTRDTDGHGRNSAALEGPGAASLSQRITGLEAGERYTASAWIEVEPGASRRTTLSVGGRSVTVERSTAKDQVAASDWHGTHFQRAKVNFTAPDEAVTLRIEAAAGSAARVRADDVRIVANAPTTKQGALVYEDFEDVDQGWGPFLKGDAGGATDPRTHVSRLHAPYTQAGWNGKLIDDVLGGKESLKAHDENTGLVYRTAPWTVPMQDGHSYRVEYDYQSSHSGAYEWVTGYDRTTGGSVERRRTPVEQQRTTGHFSETVTAGCGDTWTGLRKRADAPDGADFVMDGFTVTDLGPAARPTACGTLAVTAPEALEPGDRNEVEAVFANDERTAAADVRLALQLPEGWTAEPAGPVSFETVAPGAKVTGTWQVTPPADAEYRAYSLGSTATYTVGGSPRELTAATSVRTLPPPPTTDAWASDLDWTSATNGWGPVERDLSNGETGTGDGGPLRIGGVVYEKGLGSHAPAKVRYYLGGEVHVLHRAGGRGRRPDDTGDRTVRRRRGRHGEGGLPGAEGRRPGLVPDRGRHRSRLRRTGRRRRRGRQRQRPRRLGCRPLPLRELSRAEHLRRAARYAGPPAGLTRAAYAARPGCEATLSSHACRTSTKQNRPELVVGALCGMVLFKPDRRTGARLYRVDGRVSLVGSVGSMHDRFGRDHQRADRRPGSGGRAAGVA</sequence>
<protein>
    <recommendedName>
        <fullName evidence="3">Glycosyl hydrolase family 98 putative carbohydrate-binding module domain-containing protein</fullName>
    </recommendedName>
</protein>
<feature type="region of interest" description="Disordered" evidence="1">
    <location>
        <begin position="1368"/>
        <end position="1392"/>
    </location>
</feature>
<reference evidence="5" key="2">
    <citation type="submission" date="2009-10" db="EMBL/GenBank/DDBJ databases">
        <title>The genome sequence of Streptomyces pristinaespiralis strain ATCC 25486.</title>
        <authorList>
            <consortium name="The Broad Institute Genome Sequencing Platform"/>
            <consortium name="Broad Institute Microbial Sequencing Center"/>
            <person name="Fischbach M."/>
            <person name="Godfrey P."/>
            <person name="Ward D."/>
            <person name="Young S."/>
            <person name="Zeng Q."/>
            <person name="Koehrsen M."/>
            <person name="Alvarado L."/>
            <person name="Berlin A.M."/>
            <person name="Bochicchio J."/>
            <person name="Borenstein D."/>
            <person name="Chapman S.B."/>
            <person name="Chen Z."/>
            <person name="Engels R."/>
            <person name="Freedman E."/>
            <person name="Gellesch M."/>
            <person name="Goldberg J."/>
            <person name="Griggs A."/>
            <person name="Gujja S."/>
            <person name="Heilman E.R."/>
            <person name="Heiman D.I."/>
            <person name="Hepburn T.A."/>
            <person name="Howarth C."/>
            <person name="Jen D."/>
            <person name="Larson L."/>
            <person name="Lewis B."/>
            <person name="Mehta T."/>
            <person name="Park D."/>
            <person name="Pearson M."/>
            <person name="Richards J."/>
            <person name="Roberts A."/>
            <person name="Saif S."/>
            <person name="Shea T.D."/>
            <person name="Shenoy N."/>
            <person name="Sisk P."/>
            <person name="Stolte C."/>
            <person name="Sykes S.N."/>
            <person name="Thomson T."/>
            <person name="Walk T."/>
            <person name="White J."/>
            <person name="Yandava C."/>
            <person name="Straight P."/>
            <person name="Clardy J."/>
            <person name="Hung D."/>
            <person name="Kolter R."/>
            <person name="Mekalanos J."/>
            <person name="Walker S."/>
            <person name="Walsh C.T."/>
            <person name="Wieland-Brown L.C."/>
            <person name="Haas B."/>
            <person name="Nusbaum C."/>
            <person name="Birren B."/>
        </authorList>
    </citation>
    <scope>NUCLEOTIDE SEQUENCE [LARGE SCALE GENOMIC DNA]</scope>
    <source>
        <strain evidence="5">ATCC 25486 / DSM 40338 / CBS 914.69 / JCM 4507 / NBRC 13074 / NRRL 2958 / 5647</strain>
    </source>
</reference>
<dbReference type="SMART" id="SM00776">
    <property type="entry name" value="NPCBM"/>
    <property type="match status" value="1"/>
</dbReference>
<evidence type="ECO:0000256" key="1">
    <source>
        <dbReference type="SAM" id="MobiDB-lite"/>
    </source>
</evidence>
<dbReference type="eggNOG" id="COG1874">
    <property type="taxonomic scope" value="Bacteria"/>
</dbReference>
<gene>
    <name evidence="4" type="ORF">SSDG_06180</name>
</gene>